<dbReference type="PANTHER" id="PTHR10884">
    <property type="entry name" value="NADH DEHYDROGENASE UBIQUINONE IRON-SULFUR PROTEIN 3"/>
    <property type="match status" value="1"/>
</dbReference>
<accession>A0A1M5QVP6</accession>
<dbReference type="Gene3D" id="3.30.460.80">
    <property type="entry name" value="NADH:ubiquinone oxidoreductase, 30kDa subunit"/>
    <property type="match status" value="1"/>
</dbReference>
<dbReference type="EMBL" id="FQXN01000001">
    <property type="protein sequence ID" value="SHH18247.1"/>
    <property type="molecule type" value="Genomic_DNA"/>
</dbReference>
<keyword evidence="4" id="KW-1185">Reference proteome</keyword>
<dbReference type="STRING" id="1123380.SAMN02745199_0177"/>
<evidence type="ECO:0000256" key="1">
    <source>
        <dbReference type="ARBA" id="ARBA00007569"/>
    </source>
</evidence>
<dbReference type="RefSeq" id="WP_073071110.1">
    <property type="nucleotide sequence ID" value="NZ_FQXN01000001.1"/>
</dbReference>
<sequence length="176" mass="20930">MMNSMSNMIENLKKIANDFKITEIDEREVKLELSNEQVLPVLLALKEEGYSHLSLITAVDWIDEGKFELVYILYSWNDGGKFLITTKISRNDPKFVTVKHMWPIARYYERELHEFFGIKFEGNNDMKPLFLEMWDDIPPLRKDFDPFEYSKKKFPDREYQKDVIHEAKIIRGDIDG</sequence>
<evidence type="ECO:0000259" key="2">
    <source>
        <dbReference type="Pfam" id="PF00329"/>
    </source>
</evidence>
<reference evidence="4" key="1">
    <citation type="submission" date="2016-11" db="EMBL/GenBank/DDBJ databases">
        <authorList>
            <person name="Varghese N."/>
            <person name="Submissions S."/>
        </authorList>
    </citation>
    <scope>NUCLEOTIDE SEQUENCE [LARGE SCALE GENOMIC DNA]</scope>
    <source>
        <strain evidence="4">DSM 15807</strain>
    </source>
</reference>
<comment type="similarity">
    <text evidence="1">Belongs to the complex I 30 kDa subunit family.</text>
</comment>
<dbReference type="PANTHER" id="PTHR10884:SF14">
    <property type="entry name" value="NADH DEHYDROGENASE [UBIQUINONE] IRON-SULFUR PROTEIN 3, MITOCHONDRIAL"/>
    <property type="match status" value="1"/>
</dbReference>
<dbReference type="AlphaFoldDB" id="A0A1M5QVP6"/>
<feature type="domain" description="NADH:ubiquinone oxidoreductase 30kDa subunit" evidence="2">
    <location>
        <begin position="32"/>
        <end position="146"/>
    </location>
</feature>
<evidence type="ECO:0000313" key="4">
    <source>
        <dbReference type="Proteomes" id="UP000242592"/>
    </source>
</evidence>
<dbReference type="InterPro" id="IPR037232">
    <property type="entry name" value="NADH_quin_OxRdtase_su_C/D-like"/>
</dbReference>
<protein>
    <submittedName>
        <fullName evidence="3">NADH-quinone oxidoreductase subunit C</fullName>
    </submittedName>
</protein>
<dbReference type="GO" id="GO:0008137">
    <property type="term" value="F:NADH dehydrogenase (ubiquinone) activity"/>
    <property type="evidence" value="ECO:0007669"/>
    <property type="project" value="InterPro"/>
</dbReference>
<gene>
    <name evidence="3" type="ORF">SAMN02745199_0177</name>
</gene>
<evidence type="ECO:0000313" key="3">
    <source>
        <dbReference type="EMBL" id="SHH18247.1"/>
    </source>
</evidence>
<name>A0A1M5QVP6_9BACT</name>
<dbReference type="InterPro" id="IPR001268">
    <property type="entry name" value="NADH_UbQ_OxRdtase_30kDa_su"/>
</dbReference>
<proteinExistence type="inferred from homology"/>
<organism evidence="3 4">
    <name type="scientific">Thermosipho atlanticus DSM 15807</name>
    <dbReference type="NCBI Taxonomy" id="1123380"/>
    <lineage>
        <taxon>Bacteria</taxon>
        <taxon>Thermotogati</taxon>
        <taxon>Thermotogota</taxon>
        <taxon>Thermotogae</taxon>
        <taxon>Thermotogales</taxon>
        <taxon>Fervidobacteriaceae</taxon>
        <taxon>Thermosipho</taxon>
    </lineage>
</organism>
<dbReference type="Pfam" id="PF00329">
    <property type="entry name" value="Complex1_30kDa"/>
    <property type="match status" value="1"/>
</dbReference>
<dbReference type="OrthoDB" id="9803286at2"/>
<dbReference type="SUPFAM" id="SSF143243">
    <property type="entry name" value="Nqo5-like"/>
    <property type="match status" value="1"/>
</dbReference>
<dbReference type="Proteomes" id="UP000242592">
    <property type="component" value="Unassembled WGS sequence"/>
</dbReference>